<comment type="caution">
    <text evidence="3">The sequence shown here is derived from an EMBL/GenBank/DDBJ whole genome shotgun (WGS) entry which is preliminary data.</text>
</comment>
<evidence type="ECO:0000313" key="3">
    <source>
        <dbReference type="EMBL" id="NMM49868.1"/>
    </source>
</evidence>
<keyword evidence="4" id="KW-1185">Reference proteome</keyword>
<dbReference type="EMBL" id="JABBNU010000010">
    <property type="protein sequence ID" value="NMM49868.1"/>
    <property type="molecule type" value="Genomic_DNA"/>
</dbReference>
<evidence type="ECO:0000259" key="2">
    <source>
        <dbReference type="Pfam" id="PF15902"/>
    </source>
</evidence>
<feature type="domain" description="Sortilin N-terminal" evidence="2">
    <location>
        <begin position="114"/>
        <end position="228"/>
    </location>
</feature>
<keyword evidence="1" id="KW-0677">Repeat</keyword>
<dbReference type="Pfam" id="PF15902">
    <property type="entry name" value="Sortilin-Vps10"/>
    <property type="match status" value="1"/>
</dbReference>
<dbReference type="RefSeq" id="WP_169683403.1">
    <property type="nucleotide sequence ID" value="NZ_JABBNU010000010.1"/>
</dbReference>
<dbReference type="InterPro" id="IPR031778">
    <property type="entry name" value="Sortilin_N"/>
</dbReference>
<gene>
    <name evidence="3" type="ORF">HH304_15780</name>
</gene>
<dbReference type="Gene3D" id="2.120.10.10">
    <property type="match status" value="1"/>
</dbReference>
<proteinExistence type="predicted"/>
<reference evidence="3 4" key="1">
    <citation type="submission" date="2020-04" db="EMBL/GenBank/DDBJ databases">
        <title>Flammeovirgaceae bacterium KN852 isolated from deep sea.</title>
        <authorList>
            <person name="Zhang D.-C."/>
        </authorList>
    </citation>
    <scope>NUCLEOTIDE SEQUENCE [LARGE SCALE GENOMIC DNA]</scope>
    <source>
        <strain evidence="3 4">KN852</strain>
    </source>
</reference>
<dbReference type="PANTHER" id="PTHR47199">
    <property type="entry name" value="PHOTOSYSTEM II STABILITY/ASSEMBLY FACTOR HCF136, CHLOROPLASTIC"/>
    <property type="match status" value="1"/>
</dbReference>
<name>A0A848J3G5_9BACT</name>
<evidence type="ECO:0000256" key="1">
    <source>
        <dbReference type="ARBA" id="ARBA00022737"/>
    </source>
</evidence>
<dbReference type="AlphaFoldDB" id="A0A848J3G5"/>
<evidence type="ECO:0000313" key="4">
    <source>
        <dbReference type="Proteomes" id="UP000559010"/>
    </source>
</evidence>
<dbReference type="SUPFAM" id="SSF110296">
    <property type="entry name" value="Oligoxyloglucan reducing end-specific cellobiohydrolase"/>
    <property type="match status" value="1"/>
</dbReference>
<dbReference type="Proteomes" id="UP000559010">
    <property type="component" value="Unassembled WGS sequence"/>
</dbReference>
<protein>
    <recommendedName>
        <fullName evidence="2">Sortilin N-terminal domain-containing protein</fullName>
    </recommendedName>
</protein>
<dbReference type="CDD" id="cd15482">
    <property type="entry name" value="Sialidase_non-viral"/>
    <property type="match status" value="1"/>
</dbReference>
<sequence>MINSYRKILTLTLIFTIGVNFLYAQNDRDVEIPINWSYLATPFEESIRGIATSEDGVLWVSGTNNLVAKYDTTIGKWEVFRPGVESHTYDFRDIEVIGETKIIAMAAGEDKASAVYLSEDGGKSWAKVYDNPEKQGFFDAIAFYDSNRGILVGDPINGRFFISETQDGGKTWNELPMDSKPQTQKGEYQFAASGTQLRAFSNGMAIIVSGGQFARSFISNNYGLNWESYPTPALQGDQSSGLFSVCKLSNGSFIAVGGDYAQPFHAENNVITSMDGKQWRIVPHRKFPGYLSSVQNFGDYIIAVGAVNSYLSDLNKVSFKLFSADGFHCLSATSDRMYAAGSDGLVAYITLKQVENAIQREKN</sequence>
<dbReference type="PANTHER" id="PTHR47199:SF2">
    <property type="entry name" value="PHOTOSYSTEM II STABILITY_ASSEMBLY FACTOR HCF136, CHLOROPLASTIC"/>
    <property type="match status" value="1"/>
</dbReference>
<organism evidence="3 4">
    <name type="scientific">Marinigracilibium pacificum</name>
    <dbReference type="NCBI Taxonomy" id="2729599"/>
    <lineage>
        <taxon>Bacteria</taxon>
        <taxon>Pseudomonadati</taxon>
        <taxon>Bacteroidota</taxon>
        <taxon>Cytophagia</taxon>
        <taxon>Cytophagales</taxon>
        <taxon>Flammeovirgaceae</taxon>
        <taxon>Marinigracilibium</taxon>
    </lineage>
</organism>
<accession>A0A848J3G5</accession>